<evidence type="ECO:0000256" key="2">
    <source>
        <dbReference type="SAM" id="MobiDB-lite"/>
    </source>
</evidence>
<keyword evidence="1" id="KW-0175">Coiled coil</keyword>
<dbReference type="EMBL" id="LVLJ01001532">
    <property type="protein sequence ID" value="OAE29087.1"/>
    <property type="molecule type" value="Genomic_DNA"/>
</dbReference>
<sequence length="108" mass="12033">MLAGHEVEAAAEEAMRPSARESSRILAPTENLGVKRRHAFGGKRSAVDELVRKTQTLEKSEAARRADEELLGRLQLQCKELRAQRAAAKVQLAEVEDHNRRAADCMLE</sequence>
<name>A0A176W7Q0_MARPO</name>
<keyword evidence="4" id="KW-1185">Reference proteome</keyword>
<comment type="caution">
    <text evidence="3">The sequence shown here is derived from an EMBL/GenBank/DDBJ whole genome shotgun (WGS) entry which is preliminary data.</text>
</comment>
<gene>
    <name evidence="3" type="ORF">AXG93_1626s1140</name>
</gene>
<evidence type="ECO:0000256" key="1">
    <source>
        <dbReference type="SAM" id="Coils"/>
    </source>
</evidence>
<dbReference type="AlphaFoldDB" id="A0A176W7Q0"/>
<feature type="region of interest" description="Disordered" evidence="2">
    <location>
        <begin position="1"/>
        <end position="25"/>
    </location>
</feature>
<feature type="compositionally biased region" description="Basic and acidic residues" evidence="2">
    <location>
        <begin position="1"/>
        <end position="23"/>
    </location>
</feature>
<organism evidence="3 4">
    <name type="scientific">Marchantia polymorpha subsp. ruderalis</name>
    <dbReference type="NCBI Taxonomy" id="1480154"/>
    <lineage>
        <taxon>Eukaryota</taxon>
        <taxon>Viridiplantae</taxon>
        <taxon>Streptophyta</taxon>
        <taxon>Embryophyta</taxon>
        <taxon>Marchantiophyta</taxon>
        <taxon>Marchantiopsida</taxon>
        <taxon>Marchantiidae</taxon>
        <taxon>Marchantiales</taxon>
        <taxon>Marchantiaceae</taxon>
        <taxon>Marchantia</taxon>
    </lineage>
</organism>
<protein>
    <submittedName>
        <fullName evidence="3">Uncharacterized protein</fullName>
    </submittedName>
</protein>
<feature type="coiled-coil region" evidence="1">
    <location>
        <begin position="64"/>
        <end position="98"/>
    </location>
</feature>
<reference evidence="3" key="1">
    <citation type="submission" date="2016-03" db="EMBL/GenBank/DDBJ databases">
        <title>Mechanisms controlling the formation of the plant cell surface in tip-growing cells are functionally conserved among land plants.</title>
        <authorList>
            <person name="Honkanen S."/>
            <person name="Jones V.A."/>
            <person name="Morieri G."/>
            <person name="Champion C."/>
            <person name="Hetherington A.J."/>
            <person name="Kelly S."/>
            <person name="Saint-Marcoux D."/>
            <person name="Proust H."/>
            <person name="Prescott H."/>
            <person name="Dolan L."/>
        </authorList>
    </citation>
    <scope>NUCLEOTIDE SEQUENCE [LARGE SCALE GENOMIC DNA]</scope>
    <source>
        <tissue evidence="3">Whole gametophyte</tissue>
    </source>
</reference>
<evidence type="ECO:0000313" key="4">
    <source>
        <dbReference type="Proteomes" id="UP000077202"/>
    </source>
</evidence>
<dbReference type="Proteomes" id="UP000077202">
    <property type="component" value="Unassembled WGS sequence"/>
</dbReference>
<evidence type="ECO:0000313" key="3">
    <source>
        <dbReference type="EMBL" id="OAE29087.1"/>
    </source>
</evidence>
<accession>A0A176W7Q0</accession>
<proteinExistence type="predicted"/>